<evidence type="ECO:0000313" key="1">
    <source>
        <dbReference type="EMBL" id="TGO81740.1"/>
    </source>
</evidence>
<gene>
    <name evidence="1" type="ORF">BPOR_1036g00040</name>
</gene>
<keyword evidence="2" id="KW-1185">Reference proteome</keyword>
<evidence type="ECO:0000313" key="2">
    <source>
        <dbReference type="Proteomes" id="UP000297280"/>
    </source>
</evidence>
<protein>
    <submittedName>
        <fullName evidence="1">Uncharacterized protein</fullName>
    </submittedName>
</protein>
<organism evidence="1 2">
    <name type="scientific">Botrytis porri</name>
    <dbReference type="NCBI Taxonomy" id="87229"/>
    <lineage>
        <taxon>Eukaryota</taxon>
        <taxon>Fungi</taxon>
        <taxon>Dikarya</taxon>
        <taxon>Ascomycota</taxon>
        <taxon>Pezizomycotina</taxon>
        <taxon>Leotiomycetes</taxon>
        <taxon>Helotiales</taxon>
        <taxon>Sclerotiniaceae</taxon>
        <taxon>Botrytis</taxon>
    </lineage>
</organism>
<name>A0A4Z1KC26_9HELO</name>
<accession>A0A4Z1KC26</accession>
<comment type="caution">
    <text evidence="1">The sequence shown here is derived from an EMBL/GenBank/DDBJ whole genome shotgun (WGS) entry which is preliminary data.</text>
</comment>
<dbReference type="EMBL" id="PQXO01001030">
    <property type="protein sequence ID" value="TGO81740.1"/>
    <property type="molecule type" value="Genomic_DNA"/>
</dbReference>
<sequence length="64" mass="7340">MAGGTLRDDGLDRYVDVILSTRGIIFDLIQYTLRSSMYAGKSQYEQLFITDDLLLSVENSVWYL</sequence>
<dbReference type="Proteomes" id="UP000297280">
    <property type="component" value="Unassembled WGS sequence"/>
</dbReference>
<proteinExistence type="predicted"/>
<dbReference type="AlphaFoldDB" id="A0A4Z1KC26"/>
<reference evidence="1 2" key="1">
    <citation type="submission" date="2017-12" db="EMBL/GenBank/DDBJ databases">
        <title>Comparative genomics of Botrytis spp.</title>
        <authorList>
            <person name="Valero-Jimenez C.A."/>
            <person name="Tapia P."/>
            <person name="Veloso J."/>
            <person name="Silva-Moreno E."/>
            <person name="Staats M."/>
            <person name="Valdes J.H."/>
            <person name="Van Kan J.A.L."/>
        </authorList>
    </citation>
    <scope>NUCLEOTIDE SEQUENCE [LARGE SCALE GENOMIC DNA]</scope>
    <source>
        <strain evidence="1 2">MUCL3349</strain>
    </source>
</reference>